<organism evidence="1 2">
    <name type="scientific">Ceratitis capitata</name>
    <name type="common">Mediterranean fruit fly</name>
    <name type="synonym">Tephritis capitata</name>
    <dbReference type="NCBI Taxonomy" id="7213"/>
    <lineage>
        <taxon>Eukaryota</taxon>
        <taxon>Metazoa</taxon>
        <taxon>Ecdysozoa</taxon>
        <taxon>Arthropoda</taxon>
        <taxon>Hexapoda</taxon>
        <taxon>Insecta</taxon>
        <taxon>Pterygota</taxon>
        <taxon>Neoptera</taxon>
        <taxon>Endopterygota</taxon>
        <taxon>Diptera</taxon>
        <taxon>Brachycera</taxon>
        <taxon>Muscomorpha</taxon>
        <taxon>Tephritoidea</taxon>
        <taxon>Tephritidae</taxon>
        <taxon>Ceratitis</taxon>
        <taxon>Ceratitis</taxon>
    </lineage>
</organism>
<comment type="caution">
    <text evidence="1">The sequence shown here is derived from an EMBL/GenBank/DDBJ whole genome shotgun (WGS) entry which is preliminary data.</text>
</comment>
<keyword evidence="2" id="KW-1185">Reference proteome</keyword>
<sequence length="50" mass="5675">MRNVTLAYSQNAFTNIKLSTKLNNCYATSPGECQEFERDLNVLNFLTTLS</sequence>
<dbReference type="AlphaFoldDB" id="A0A811UU98"/>
<accession>A0A811UU98</accession>
<evidence type="ECO:0000313" key="2">
    <source>
        <dbReference type="Proteomes" id="UP000606786"/>
    </source>
</evidence>
<evidence type="ECO:0000313" key="1">
    <source>
        <dbReference type="EMBL" id="CAD7002769.1"/>
    </source>
</evidence>
<reference evidence="1" key="1">
    <citation type="submission" date="2020-11" db="EMBL/GenBank/DDBJ databases">
        <authorList>
            <person name="Whitehead M."/>
        </authorList>
    </citation>
    <scope>NUCLEOTIDE SEQUENCE</scope>
    <source>
        <strain evidence="1">EGII</strain>
    </source>
</reference>
<dbReference type="Proteomes" id="UP000606786">
    <property type="component" value="Unassembled WGS sequence"/>
</dbReference>
<proteinExistence type="predicted"/>
<name>A0A811UU98_CERCA</name>
<gene>
    <name evidence="1" type="ORF">CCAP1982_LOCUS11242</name>
</gene>
<dbReference type="EMBL" id="CAJHJT010000034">
    <property type="protein sequence ID" value="CAD7002769.1"/>
    <property type="molecule type" value="Genomic_DNA"/>
</dbReference>
<protein>
    <submittedName>
        <fullName evidence="1">(Mediterranean fruit fly) hypothetical protein</fullName>
    </submittedName>
</protein>